<feature type="transmembrane region" description="Helical" evidence="6">
    <location>
        <begin position="309"/>
        <end position="330"/>
    </location>
</feature>
<dbReference type="InterPro" id="IPR051449">
    <property type="entry name" value="ABC-2_transporter_component"/>
</dbReference>
<dbReference type="HOGENOM" id="CLU_039483_0_1_11"/>
<dbReference type="Pfam" id="PF12698">
    <property type="entry name" value="ABC2_membrane_3"/>
    <property type="match status" value="1"/>
</dbReference>
<dbReference type="GO" id="GO:0005886">
    <property type="term" value="C:plasma membrane"/>
    <property type="evidence" value="ECO:0007669"/>
    <property type="project" value="UniProtKB-SubCell"/>
</dbReference>
<dbReference type="eggNOG" id="COG0842">
    <property type="taxonomic scope" value="Bacteria"/>
</dbReference>
<evidence type="ECO:0000256" key="1">
    <source>
        <dbReference type="ARBA" id="ARBA00004651"/>
    </source>
</evidence>
<dbReference type="PANTHER" id="PTHR30294">
    <property type="entry name" value="MEMBRANE COMPONENT OF ABC TRANSPORTER YHHJ-RELATED"/>
    <property type="match status" value="1"/>
</dbReference>
<keyword evidence="2" id="KW-1003">Cell membrane</keyword>
<accession>H5X2N1</accession>
<feature type="transmembrane region" description="Helical" evidence="6">
    <location>
        <begin position="250"/>
        <end position="270"/>
    </location>
</feature>
<dbReference type="Proteomes" id="UP000004926">
    <property type="component" value="Chromosome"/>
</dbReference>
<feature type="transmembrane region" description="Helical" evidence="6">
    <location>
        <begin position="276"/>
        <end position="297"/>
    </location>
</feature>
<feature type="transmembrane region" description="Helical" evidence="6">
    <location>
        <begin position="22"/>
        <end position="42"/>
    </location>
</feature>
<evidence type="ECO:0000256" key="4">
    <source>
        <dbReference type="ARBA" id="ARBA00022989"/>
    </source>
</evidence>
<dbReference type="PANTHER" id="PTHR30294:SF38">
    <property type="entry name" value="TRANSPORT PERMEASE PROTEIN"/>
    <property type="match status" value="1"/>
</dbReference>
<evidence type="ECO:0000313" key="8">
    <source>
        <dbReference type="EMBL" id="EHR50970.1"/>
    </source>
</evidence>
<reference evidence="8 9" key="1">
    <citation type="journal article" date="2012" name="Stand. Genomic Sci.">
        <title>Genome sequence of the ocean sediment bacterium Saccharomonospora marina type strain (XMU15(T)).</title>
        <authorList>
            <person name="Klenk H.P."/>
            <person name="Lu M."/>
            <person name="Lucas S."/>
            <person name="Lapidus A."/>
            <person name="Copeland A."/>
            <person name="Pitluck S."/>
            <person name="Goodwin L.A."/>
            <person name="Han C."/>
            <person name="Tapia R."/>
            <person name="Brambilla E.M."/>
            <person name="Potter G."/>
            <person name="Land M."/>
            <person name="Ivanova N."/>
            <person name="Rohde M."/>
            <person name="Goker M."/>
            <person name="Detter J.C."/>
            <person name="Li W.J."/>
            <person name="Kyrpides N.C."/>
            <person name="Woyke T."/>
        </authorList>
    </citation>
    <scope>NUCLEOTIDE SEQUENCE [LARGE SCALE GENOMIC DNA]</scope>
    <source>
        <strain evidence="8 9">XMU15</strain>
    </source>
</reference>
<proteinExistence type="predicted"/>
<dbReference type="InterPro" id="IPR013525">
    <property type="entry name" value="ABC2_TM"/>
</dbReference>
<dbReference type="GO" id="GO:0140359">
    <property type="term" value="F:ABC-type transporter activity"/>
    <property type="evidence" value="ECO:0007669"/>
    <property type="project" value="InterPro"/>
</dbReference>
<evidence type="ECO:0000256" key="6">
    <source>
        <dbReference type="SAM" id="Phobius"/>
    </source>
</evidence>
<protein>
    <submittedName>
        <fullName evidence="8">ABC-type multidrug transport system, permease component</fullName>
    </submittedName>
</protein>
<keyword evidence="3 6" id="KW-0812">Transmembrane</keyword>
<keyword evidence="9" id="KW-1185">Reference proteome</keyword>
<sequence length="390" mass="39613">MTPPTALLIAGKDLRQRSRDRSALVLVFIAPLVVAALISLAFGSAERFHADVAVVDNDNGPVSAGFTAMLRGDELRDVLTVHPVADEATVRMRVDSGELGAAFVLPEGLSRGTRGAAAPDITVLSGVDSSVSALVASSVADAFVAQLNADTLSVNTALAAGVPADRAAELARQAAALSLPEQVRPEPAGTEQVDAKSYYAPAMGILFMLFTIGFGARGWFAERDGATLDRIAAAPLATGSLLVGKALATFAYGVAGLSTVAVVTSLAFGADWGPPPAAAAVIVAMGLSLVALTALVIAVSRTQRQAEGIAATVTFGLALIGGNFVFLSTAPPLLSTIAMLTPNGWALRAFTDLSSGAPWTSIGVPILAILAFCAVTGGAALLLARRGVAR</sequence>
<keyword evidence="4 6" id="KW-1133">Transmembrane helix</keyword>
<comment type="subcellular location">
    <subcellularLocation>
        <location evidence="1">Cell membrane</location>
        <topology evidence="1">Multi-pass membrane protein</topology>
    </subcellularLocation>
</comment>
<dbReference type="EMBL" id="CM001439">
    <property type="protein sequence ID" value="EHR50970.1"/>
    <property type="molecule type" value="Genomic_DNA"/>
</dbReference>
<dbReference type="STRING" id="882083.SacmaDRAFT_2729"/>
<evidence type="ECO:0000313" key="9">
    <source>
        <dbReference type="Proteomes" id="UP000004926"/>
    </source>
</evidence>
<evidence type="ECO:0000259" key="7">
    <source>
        <dbReference type="Pfam" id="PF12698"/>
    </source>
</evidence>
<organism evidence="8 9">
    <name type="scientific">Saccharomonospora marina XMU15</name>
    <dbReference type="NCBI Taxonomy" id="882083"/>
    <lineage>
        <taxon>Bacteria</taxon>
        <taxon>Bacillati</taxon>
        <taxon>Actinomycetota</taxon>
        <taxon>Actinomycetes</taxon>
        <taxon>Pseudonocardiales</taxon>
        <taxon>Pseudonocardiaceae</taxon>
        <taxon>Saccharomonospora</taxon>
    </lineage>
</organism>
<name>H5X2N1_9PSEU</name>
<dbReference type="OrthoDB" id="161250at2"/>
<gene>
    <name evidence="8" type="ORF">SacmaDRAFT_2729</name>
</gene>
<evidence type="ECO:0000256" key="5">
    <source>
        <dbReference type="ARBA" id="ARBA00023136"/>
    </source>
</evidence>
<dbReference type="AlphaFoldDB" id="H5X2N1"/>
<dbReference type="Gene3D" id="3.40.1710.10">
    <property type="entry name" value="abc type-2 transporter like domain"/>
    <property type="match status" value="1"/>
</dbReference>
<feature type="transmembrane region" description="Helical" evidence="6">
    <location>
        <begin position="362"/>
        <end position="384"/>
    </location>
</feature>
<evidence type="ECO:0000256" key="3">
    <source>
        <dbReference type="ARBA" id="ARBA00022692"/>
    </source>
</evidence>
<feature type="domain" description="ABC-2 type transporter transmembrane" evidence="7">
    <location>
        <begin position="22"/>
        <end position="382"/>
    </location>
</feature>
<feature type="transmembrane region" description="Helical" evidence="6">
    <location>
        <begin position="198"/>
        <end position="220"/>
    </location>
</feature>
<dbReference type="RefSeq" id="WP_009154355.1">
    <property type="nucleotide sequence ID" value="NZ_CM001439.1"/>
</dbReference>
<evidence type="ECO:0000256" key="2">
    <source>
        <dbReference type="ARBA" id="ARBA00022475"/>
    </source>
</evidence>
<keyword evidence="5 6" id="KW-0472">Membrane</keyword>